<dbReference type="NCBIfam" id="TIGR01720">
    <property type="entry name" value="NRPS-para261"/>
    <property type="match status" value="1"/>
</dbReference>
<dbReference type="FunFam" id="3.30.300.30:FF:000010">
    <property type="entry name" value="Enterobactin synthetase component F"/>
    <property type="match status" value="6"/>
</dbReference>
<dbReference type="GO" id="GO:0043041">
    <property type="term" value="P:amino acid activation for nonribosomal peptide biosynthetic process"/>
    <property type="evidence" value="ECO:0007669"/>
    <property type="project" value="TreeGrafter"/>
</dbReference>
<feature type="non-terminal residue" evidence="9">
    <location>
        <position position="7808"/>
    </location>
</feature>
<dbReference type="NCBIfam" id="NF004282">
    <property type="entry name" value="PRK05691.1"/>
    <property type="match status" value="6"/>
</dbReference>
<keyword evidence="5" id="KW-0436">Ligase</keyword>
<dbReference type="FunFam" id="1.10.1200.10:FF:000005">
    <property type="entry name" value="Nonribosomal peptide synthetase 1"/>
    <property type="match status" value="2"/>
</dbReference>
<dbReference type="InterPro" id="IPR020806">
    <property type="entry name" value="PKS_PP-bd"/>
</dbReference>
<dbReference type="CDD" id="cd17643">
    <property type="entry name" value="A_NRPS_Cytc1-like"/>
    <property type="match status" value="1"/>
</dbReference>
<dbReference type="GO" id="GO:0005829">
    <property type="term" value="C:cytosol"/>
    <property type="evidence" value="ECO:0007669"/>
    <property type="project" value="TreeGrafter"/>
</dbReference>
<protein>
    <submittedName>
        <fullName evidence="9">Non-ribosomal peptide synthase protein (TIGR01720 family)/amino acid adenylation domain-containing protein</fullName>
    </submittedName>
</protein>
<dbReference type="CDD" id="cd05930">
    <property type="entry name" value="A_NRPS"/>
    <property type="match status" value="1"/>
</dbReference>
<feature type="domain" description="Carrier" evidence="8">
    <location>
        <begin position="3141"/>
        <end position="3216"/>
    </location>
</feature>
<dbReference type="InterPro" id="IPR036736">
    <property type="entry name" value="ACP-like_sf"/>
</dbReference>
<dbReference type="EMBL" id="QJKF01000002">
    <property type="protein sequence ID" value="PXX68428.1"/>
    <property type="molecule type" value="Genomic_DNA"/>
</dbReference>
<dbReference type="InterPro" id="IPR042099">
    <property type="entry name" value="ANL_N_sf"/>
</dbReference>
<dbReference type="NCBIfam" id="NF003417">
    <property type="entry name" value="PRK04813.1"/>
    <property type="match status" value="7"/>
</dbReference>
<dbReference type="InterPro" id="IPR020845">
    <property type="entry name" value="AMP-binding_CS"/>
</dbReference>
<dbReference type="Gene3D" id="3.30.559.10">
    <property type="entry name" value="Chloramphenicol acetyltransferase-like domain"/>
    <property type="match status" value="8"/>
</dbReference>
<feature type="domain" description="Carrier" evidence="8">
    <location>
        <begin position="5289"/>
        <end position="5364"/>
    </location>
</feature>
<dbReference type="Gene3D" id="3.30.300.30">
    <property type="match status" value="6"/>
</dbReference>
<dbReference type="InterPro" id="IPR025110">
    <property type="entry name" value="AMP-bd_C"/>
</dbReference>
<dbReference type="Gene3D" id="3.30.559.30">
    <property type="entry name" value="Nonribosomal peptide synthetase, condensation domain"/>
    <property type="match status" value="8"/>
</dbReference>
<dbReference type="Pfam" id="PF00668">
    <property type="entry name" value="Condensation"/>
    <property type="match status" value="8"/>
</dbReference>
<dbReference type="SUPFAM" id="SSF52777">
    <property type="entry name" value="CoA-dependent acyltransferases"/>
    <property type="match status" value="16"/>
</dbReference>
<dbReference type="Proteomes" id="UP000247569">
    <property type="component" value="Unassembled WGS sequence"/>
</dbReference>
<dbReference type="Pfam" id="PF00501">
    <property type="entry name" value="AMP-binding"/>
    <property type="match status" value="7"/>
</dbReference>
<dbReference type="NCBIfam" id="TIGR01733">
    <property type="entry name" value="AA-adenyl-dom"/>
    <property type="match status" value="7"/>
</dbReference>
<dbReference type="Gene3D" id="1.10.1200.10">
    <property type="entry name" value="ACP-like"/>
    <property type="match status" value="6"/>
</dbReference>
<dbReference type="PROSITE" id="PS00455">
    <property type="entry name" value="AMP_BINDING"/>
    <property type="match status" value="7"/>
</dbReference>
<dbReference type="GO" id="GO:0031177">
    <property type="term" value="F:phosphopantetheine binding"/>
    <property type="evidence" value="ECO:0007669"/>
    <property type="project" value="InterPro"/>
</dbReference>
<proteinExistence type="inferred from homology"/>
<name>A0A318K512_9NOCA</name>
<feature type="domain" description="Carrier" evidence="8">
    <location>
        <begin position="4205"/>
        <end position="4280"/>
    </location>
</feature>
<dbReference type="RefSeq" id="WP_146251064.1">
    <property type="nucleotide sequence ID" value="NZ_QJKF01000002.1"/>
</dbReference>
<dbReference type="UniPathway" id="UPA00011"/>
<evidence type="ECO:0000313" key="10">
    <source>
        <dbReference type="Proteomes" id="UP000247569"/>
    </source>
</evidence>
<dbReference type="InterPro" id="IPR001242">
    <property type="entry name" value="Condensation_dom"/>
</dbReference>
<evidence type="ECO:0000256" key="7">
    <source>
        <dbReference type="ARBA" id="ARBA00023194"/>
    </source>
</evidence>
<dbReference type="Gene3D" id="3.40.50.980">
    <property type="match status" value="12"/>
</dbReference>
<dbReference type="GO" id="GO:0016874">
    <property type="term" value="F:ligase activity"/>
    <property type="evidence" value="ECO:0007669"/>
    <property type="project" value="UniProtKB-KW"/>
</dbReference>
<dbReference type="CDD" id="cd19543">
    <property type="entry name" value="DCL_NRPS"/>
    <property type="match status" value="1"/>
</dbReference>
<dbReference type="InterPro" id="IPR006162">
    <property type="entry name" value="Ppantetheine_attach_site"/>
</dbReference>
<dbReference type="InterPro" id="IPR023213">
    <property type="entry name" value="CAT-like_dom_sf"/>
</dbReference>
<dbReference type="GO" id="GO:0044550">
    <property type="term" value="P:secondary metabolite biosynthetic process"/>
    <property type="evidence" value="ECO:0007669"/>
    <property type="project" value="UniProtKB-ARBA"/>
</dbReference>
<evidence type="ECO:0000256" key="6">
    <source>
        <dbReference type="ARBA" id="ARBA00022737"/>
    </source>
</evidence>
<evidence type="ECO:0000256" key="4">
    <source>
        <dbReference type="ARBA" id="ARBA00022553"/>
    </source>
</evidence>
<evidence type="ECO:0000259" key="8">
    <source>
        <dbReference type="PROSITE" id="PS50075"/>
    </source>
</evidence>
<keyword evidence="6" id="KW-0677">Repeat</keyword>
<dbReference type="PANTHER" id="PTHR45527">
    <property type="entry name" value="NONRIBOSOMAL PEPTIDE SYNTHETASE"/>
    <property type="match status" value="1"/>
</dbReference>
<dbReference type="CDD" id="cd17646">
    <property type="entry name" value="A_NRPS_AB3403-like"/>
    <property type="match status" value="4"/>
</dbReference>
<comment type="caution">
    <text evidence="9">The sequence shown here is derived from an EMBL/GenBank/DDBJ whole genome shotgun (WGS) entry which is preliminary data.</text>
</comment>
<dbReference type="PANTHER" id="PTHR45527:SF1">
    <property type="entry name" value="FATTY ACID SYNTHASE"/>
    <property type="match status" value="1"/>
</dbReference>
<dbReference type="Pfam" id="PF13193">
    <property type="entry name" value="AMP-binding_C"/>
    <property type="match status" value="6"/>
</dbReference>
<feature type="domain" description="Carrier" evidence="8">
    <location>
        <begin position="983"/>
        <end position="1058"/>
    </location>
</feature>
<keyword evidence="10" id="KW-1185">Reference proteome</keyword>
<dbReference type="FunFam" id="3.40.50.980:FF:000001">
    <property type="entry name" value="Non-ribosomal peptide synthetase"/>
    <property type="match status" value="6"/>
</dbReference>
<evidence type="ECO:0000256" key="3">
    <source>
        <dbReference type="ARBA" id="ARBA00022450"/>
    </source>
</evidence>
<dbReference type="GO" id="GO:0017000">
    <property type="term" value="P:antibiotic biosynthetic process"/>
    <property type="evidence" value="ECO:0007669"/>
    <property type="project" value="UniProtKB-KW"/>
</dbReference>
<dbReference type="GO" id="GO:0008610">
    <property type="term" value="P:lipid biosynthetic process"/>
    <property type="evidence" value="ECO:0007669"/>
    <property type="project" value="UniProtKB-ARBA"/>
</dbReference>
<dbReference type="PROSITE" id="PS00012">
    <property type="entry name" value="PHOSPHOPANTETHEINE"/>
    <property type="match status" value="6"/>
</dbReference>
<comment type="cofactor">
    <cofactor evidence="1">
        <name>pantetheine 4'-phosphate</name>
        <dbReference type="ChEBI" id="CHEBI:47942"/>
    </cofactor>
</comment>
<dbReference type="InterPro" id="IPR009081">
    <property type="entry name" value="PP-bd_ACP"/>
</dbReference>
<evidence type="ECO:0000256" key="2">
    <source>
        <dbReference type="ARBA" id="ARBA00006432"/>
    </source>
</evidence>
<sequence length="7808" mass="840507">MDRLDFGGNGEAGGEQADAGSSYFPLSPAQLGIWYAQHVDPQVPVNIAQYVDLHGELDVEILERASIDASHELGSGFLRIVERDGEPLQFVDHGIADYDKVTYVDLRGADDPAAAAMAWMRAEYSRPIDLTTDRLIAVAALQLADDHWYWYSRAHHIALDGFGAMTNLNRIAELYTAYANGTEPAPSKATDLHTLYEQEIAYRESKRFGTDKGYWAERVAGLEEGTSLTGRSAPPAALNGIASAALSDEQNALLDAAVARHDSSPAGLLLAAFAGYLAQWNGVEDVILSLPVTARTTAAMRRSGGVSSNIVPLRLHVGYDTSVGELLEQVTVAVSGALRHQRYRHEDIRRDAAGDGIVNTEFFGPWVNIMLFHDELVMGPMLGQLHVLSTGSIEDLGVNFYQSVAGTRSHIDFETNPNLYTEDEAARHHSRFLEFFDRFLAADAAAAIWALDVTTADERERSLVEWNDSDQDVPDTTLSALLDAQMAATPDNIALDFEGATLTYAEFDARVNQLARFLIADGVGPESLVALGMRRSLELVIGMHAVLKAGGAYVPIDPDHPADRTAYILESAAPVCVLTLSADELELPESVRQVRIDTLDVSEYSAAPVTDADRLAPLRPGNTAYVIYTSGSTGRPKGVAVTHHAIVNQQLWMLDEYRLTAGDVYLQKTATTFDVSLWGYFLPLMVGAKLVIASPDGHRDPLYVADMIERHGVTVTDFVPSMLTVFVSHATPAQCATLRAVFVIGEALPPETAAGFRAITSAGLHNLYGPTEAAVSVTYWEATAADTVTVPIGIPEWNVSVYVLDSRLRPAAIGAPGELYLGGRQLARGYRGRPDLSADRFVANPLSGNGERMYRTGDLVRWNDAGTLEYIGRTDFQVKFRGQRIELGEIETDLLAHPAVSQAVVLVMDTATGQQLVAYVVPAPGHSVDPAELTRFAAEKLPSYMVPASIMVLDAFPLNTSGKLDRKALPEPVFSADATSFRAPRSQAEQIVAGIFADVLSQQRIGIDDNFFDLGGNSLVATQVVARIGAAFGTQIGVRALFESPTVAGIAARAENATQTEGARPPLVAQRLPERVPLSLSQQRMWFINQFDSTVPAYNLPFVVRLRGEVDLDALQAALIDVVARQQSLRTIFPESGDGGYQLVLPVDQVDLGIAVEPIGEAELPGVLAAFASTGFDVSRELPIRVRVYAVTGANGNPTADYAVAFVVHHIAADGFSFGPLARDVAAAYLARAAGQAPSWTPLPVQYQDFSVWQRELLGAESDPGSMAAREIAYWRRALAGLPDQLDLPADRPRPPVQSFNGGRVGFEIDAELHQRLSALARAQGVSLFMVMHASLAVLLARLSGTDDIAIGTPVAGRGEQALDDLIGMFVNTLVLRSQVEGGEPFTEFLSRTRETDLAAFAFADVPFERLVEVLNPTRSQARHPLFQVMLSFQEMSHATLELPGLSVTADELEVDIAKFDLQWTVTEERGAEGEPAGMAAVISFATDLFDAATVTEFGRRYLRVLEAAVTAPHTAVRDIDILEDAERATVLTGWNQTAHQLPAATVLDLFEEQVRVRPDDIAVLFDGGVRSAGEFGPQVELSYAEFSARVNRLARKLIAEGVGPETLVAVGIRRSVDMLIAIYATLTAGGGYVPIDPDHPAERTDYVLANSSPVCVLTTLSDNVTATECPVIAVDTLDLSVFSDRPLTDAERRAPLRPANTAYVLYTSGSTGRPKGVAVSHASVLNQVAWITAEYRIGPADVVLQKTPVTFDVSVWELFGTLTVGARMLIAAPDGHRDPMYLSEIIGRHRVTMTSFVPSMLSVFAGAASTAECASLRAVLVAGEALPPATVAAFRQFSTAAMHNLYGPTEFTVHATAWHLNEVAPASVPIGRPVWNAQAYVLDAGLNPVPVGVPGELYLGGVQTARGYHGRPDLSAERFVADPFGAPGARLYRTGDLVRWVEPRDPEVGAAGVLEYIGRTDFQVKFRGQRIELGEIETALLDHPAVTQAVVLVMETVAGDQLVAYVVTPAGPVDIDNIKNALHRTLPAYMVPSAIVVLDALPLNASGKLDRRALPAPVFEVREFRAPTTPIEEIVAQIFAEVLGVNRVGVDDDFFELGGNSLIATQVASRLGIALDTRVPVRMLFEASTVAALAARVESHAGDGARKALVARVRPEEVPLSLAQQRMWFLNRFDTASAVNNIPVAIRLSGDLDVAALQVAVIDVIDRHESLRTVFPETKTGPVQVVLDAAQIVPDLTPVPVTEHNLIDHLVQLASMAFDVTSEVPLHARLFEISETEYVLGMVVHHISADGWSMGPLARDVMVAYAARTSWEAPAWSALPVQYADYALWQREVLGSEDDPSSLIANQIRYWTRELADLPDELVLPADRPRPAVASYRGGTYPFVISGETQRALVDLGRRHNASLFMVMHSALAVLLARASGTGDIAIGTPVAGRGEAALDDLIGMFVNTLVLRTQVDGAESFAELLAQARETDLHAFAHADVPFERLVEVLNPARSQARHPLFQVMLTFQNTRQASLELPGLSVNGVDYDARLAKFDLQLTLQETQDELGDAAGMSAEFSYAEDLFDEATVAAFARRLDRVLAAVTADPNVPIGDIDLLAPEEHAQVLVDWNDTAHRVPGETLVSLFDAQAAATPDALALVFDEERLTYRELQARANRIARQLIKAGVGPESLVALSIRRSTELVVAMYAVLQTGAAYVPLDPDQPADRINHIVDTARPRMILYRSADGFGIDLQREVSVIAIEGIEGVPGIAASSGAPITDAERTQPLRAANTAYVIFTSGSTGRPKGVAVSHAAIVNRLLWMQHEYPIGPGDAVLQKTPATFDVSVWEFFWPLQTGARLVVAKPDGHRDPVYLAQIIAEHGITTTHFVPSMMSVFVSTLGTEGGDADGYPSSRLRQVFASGEALPAQTAARLRELTGARLHNLYGPTEAAVDVTYHEVTDADTVSVPIGKPVWNTRVFVLDARLHPVAPGVAGELYLAGDQLALGYLGRSDLTSDRFVANPYGPAGARMYRTGDLVTWTADGELEYLGRTDFQVKLRGLRIELGEIEAALLTQPGVAQSVVVVRTDAHAGDQLVGYVVAEPDSIIDTDAVKAALAGLLPAYMIPAALVVLDAFPVNASGKLDRKALPAPVFEAKQFRAPATPIEEIVAEVFAELLGLPRVGVDDDFFELGGNSLVATQVVARLSAALDTEVGVRALFEAPTVAALAARVESRAGTGARQALTAQVRPEYPPLSLAQQRMWFLNRFDADSAANNIPAAVRLEGALDLASLRGAVADVVARHESLRTVYPSQDGIAYQRVLPATRAIPDLEVFPVAEGQLLGAMYEFVERGFDVTAEPPVRLRAYQLGEQDYVLVVVVHHIAADGFSMRPLVRDLMTAYVARTSATEPGWPPLAVQYVDFALWQRETLGSEDDPTSLISEQLGYWREALAGLPDELRLAGRPRPAVASYQAGTHRFRVPGELIEELNRVAHAHGTTLFMVVHSAFAALLARLSGSDDIAIGIPVAGRGEQALDDLVGMFVNTLVLRAQVDTDASFADLLGQVRERDLQAFAHADVPFERLVEVLNPARSQARHPLFQVMLSFQNLGRASLELPGLLVSELGLDQPTAKFDLQLTLSEVQGAEAAMDAELLYATDLFDAAFATVFAERFLRVLGGVATEPTAAVGDIELLDAAERDLVVRRWNDTEFPVDAALTSPVGDAAATLVSLFEAQVARTPEAHAVTFEGTSLSYAEFASRVHRLARWLKQNGVGPESYVALGMRRSIDLVVGMYAVNAAGGAYVPLDPDHPAERTDYILDTARPVCVLTSGTDLASTGSRQVRIDQLDLSEFSDAPLTDADRHKPLRPANTAYVIFTSGSTGRPKGVAVSHAAIVNRLVWMHAEYGLAAYDVVLQKTPATFDVSVWEFFWPLQVGARLVIAKPDGHRDPAYLARLIIEERVSTVHFVPSMLSVFVAEERAAECVSLRNVFASGEALPAVTAQRLRALTGARLHNLYGPTEAAVDVTFHEVTEADTSSVPIGAPVFNTQVYVLDSRLRPVPVGVPGELYLAGAQLAHGYVARPDLTTERFVANPFDDAKRMYRTGDLVSWTEDGELEYLGRTDFQVKLRGLRIELGEIESALTALEAVAQAVVLVRTDERTGDQLVAYVVGNPDRALDVDEVKAALGAQLPAYMVPTAYVELDEFPLNPSGKLDRRALPEPTFAAKTFRAPATPVQEIVADTFAQVLGVERVGLDDDFFELGGNSLVATQVAARLGEALDTQVPVRALFEASSVAALAARVESAAGQGGRAPLAPRERTELVPLSLAQQRMWFLNRFDNRTAVNNIPVAIRLTGELDVAALNAAIGDVLARHEALRTVYPEVEGTGYQRVLPMSEVSFAVAAEPVTAEELPARIVELASTHFDVTREISFRASLLSVSERDHVAVLVMHHISADGFSLRPLLRDVVVAYSERTRGETPSWAPLEVQYADYALWQREVLGVEHDPESVAAQQIAYWVEQLRDLPDQIELPADRPRPEIASNAGGTHGFSVDAELHGALAELARRRGVTLFMVVHAALAAWAGRLSNSSDIAIGTPIAGRGERALDDLVGMFVNTLVLRSEVDPAAKFSDLLEQVRRTDLAAFGNADVPFERLVDVISPARSQAHHPLFQVALTFEAASAADMGTVELPGLDLDVVEFDPGTAKFDVQLTVGETADGALAMSWNYATELFDPETVASFADRLVRVLQAVAEDPEIAVGDIDLLGESERLSVSQRWVSSGTDGGTGIFADSDATLVKVFDAAVAAHPNRTAARFGVETLTYAELDRRANVLARRLIADGAGPESLVAVILPRSLDLVVALVAVVKTGAGYVPVDPTYPADRIAYVLADSQPTSVILDSTVQVTVPVDLPSVVLDGFAVETGNIEDADDAPITDADRNAALSPDHVAYVIYTSGSTGRPKGVAVAHRNVVRLFANTDRDFGFGPDDVWTLFHSYAFDFSVWELWGPLLFGGTLVVVDYYTSRSPEQFLELLRAERVTVLNQTPSAFYQLAEADRNAAPDAAPLALRYVVFGGEALELRRLSDWVARHGDSAPLLVNMYGITETTVHVSYRALDAATIAAASGSVVGRAIAGLRVYVLDNRLRPVPVGVAGEMYVAGPQLARGYLGRPDLSATRFVANPLGGSDAAGSRLYRSGDLARWNRHGELEYLGRADDQVKVRGFRIELGEIESAILAQPGIAQAAVIVREDQPGDQRIVAYVVAEPDVIPVLDRVRDGAAERLPSYMVPSALVRLEWIPLTVNGKLDRRALPAPAVQSRAFRAPVTPVQETVAAVFAEVLDLPRVGVDDDFFDLGGNSLIATRVVSRIGAALGTTVAVRALFEAPTVAALAARVESHADGAARARLVARPRKADELVPLSFAQQRMWFLNKYDTSSAAYNLPIAIRLTGALDVAALRLAVADVVRRHESLRTRYPEHGGTPVQVIVPAENIALDLHPVPVDPAELIAAVTDFVTTGFDVAEQVPLRTRLYSAGPDEHVLVVVVHHIAADGFSMGPLTRDVMLAYSARTQDSAPGWAPLAVQYADFAVWQREVLGTEDDPDSLMARQVAHWQRVLDGVPDELTLPTDRPRPAIASFRGATLHRELPGDLIAALEDIARQRGASLFMVLHGALTVLLSRLSGTDDIAVGTPIAGRGEQALDDLVGMFVNTLVLRTGIDAAESFTELVDRVRRTDLDAYGNADVPFERLVELLAPERSQARNPLFQVMLAFQNLDRTSLELPGLSVSALDLEENIARFDLQFTLAEQGESGSAGMALALTYATELFDESTAAQIAERWQRVLEAIAADPAIAVGRIDVLDAAERAELTSRTGPQATPARTLPDLIAEAAAVDPAAPAVVFQGRTARPSPDHRPSSSRYATLSYGDLDERSNRLARLLIERGLGTEDLVAVAVPRSDESYFAEWAVTKSGAAFVPIDPTYPADRIAHMVTDSGSPVGLTVASVRGDLPDSVEWLVLDELDLTGVDASAITDAERVRPVRPEHPAYVIYTSGSTGVPKGVVVTHAGLANFRDEQNARYDVDSSTRALHFASPSFDASILEFLLAIGRGGALVVCPPGVYGGDELAELIRAERVTHAFITPSVLASLDPAALAGMRVIVAGGEAVPADLVSKWGGAPDGSGRRFHNGYGPTETTIMTNISDALTPGDLVTIGGPTRGMQSLILDAQLRPVPVGVAGELYLSGVQLARGYHARAGLTADRFVANPYVPGARMYRTGDVVRWTKAGEVEYVGRSDFQVKVRGFRIELGEIDAALAAHETVDFAVTVGHKGSAGATSLVAYVVAAQGRSIDVAALTAHLEDRLPAYMVPSSIMVIDRVPLTPVGKLDRKALPEPVFATEVVFRAPRTPVEQTIAEVFAEVLGVERVGVDDSFFALGGDSIVSIQLVSRAKARGVVFTPRHVFEQRTVAGLAAVAETADAAAASAVVLAELPGGGVGRMPLTPVVRFMAERRGSFGRFNQTLALELPVGIDRAGIVATVGAVIDRHDMLRASLREIDDEWILETAAPGTVDVDALIDHSTFDAGATDAELFEIASAALDSSLDLLDPAAGVVIRFVWLEPAGGDRAGRLIVVGHHLVVDGVSWRILVPDFVAAWGQRTAGQQPELVAPATSMRAWAHALEREARSAERVAELDHWRSVVDAADPLLTERPMDPAVDTSGVIEKLRVEVSAEVTKALLTTVPALFHGGVNDGLLTALALATAKWRARRVGARGDSLLIRLEGHGREEEIVPGADLSRTVGWFTAIFPVRFDLSGIDVDAALAGGPALGQAVKAIKEQLLAVPDKGVGYGLLRYLNPETAAELPVELPGQVSFNYLGRVAEGDVPESLRGFGWVPAAELGSLGGAYDADMPAMAPLDINAIVTGDKLTANIGYPSTLLDDAAVREFGELWTSALEAVARHANSTGAGGHTPSDFALVRGVSGRAPVQADIDAWERRFPNLADVWPLSALQAGLLFHARLAATSVDVYTAQAVLTLTGRVDAARLRSAAQALVDRYENLRTAFVTDRDGSPVQVVLDSVRVAWSEHDRIEQGNGDDLIAADRTQRFDLAEPPLIRFTLIQVARDRWQFVVANHHILLDGWSMPLLMQDLLVLYAAHADAGVLPAVRSYRHFLEWTAQQDHSASVAAWAEALRGVTEPTLLARPDAGREITALSGEYFFELDEATTARLTALAGSLGVTPNTVLQTAWGILVGRMTGREDVLFGTTVSGRPADLAGVESMVGLFINTVPVRVRFDPAEPVRQLLARTQGEQADLLDHHYVGLADIQSAAGIGGLFDTLVVFESYPVDAEGLQQQASDIDGMAVVGLDAADATHYPLTLIAQLDSRLRIRAGYLRDLFDEQTVRRIADRLVRVLTAITTEPAVPVGDIELLDAAERELVVSGWNDTAHEVDSAATLVSKFYAQAAETPEATALTFEGTSLSYDEFASRVNQLARWLIARGVGAESYVALGMRRSIDLVVGMYAVTVAGGAYVPLDPDHPAERTEYILATADPVCVLTSGSDLDIDTAQVRIDLLDLSGLSEAPVTDADRRAPLRPSNSAYVIFTSGSTGRPKGVGVSHAAIVNRLVWMQSAYGLNAADAVLQKTPATFDVSVWEFFWPLQIGARLVVAKPDGHRDPAYLAEVINAERVTVTHFVPSMLAVFVADAAAAQCDSLRLVFASGEALPPKPAHRLRELTGAALHNLYGPTEAAVDVTFHEVVATDTDTVPIGAPVFNTQVYVLDSRLRPVPVGVAGELYLAGAQLARGYVARPDLTSDRFVANPYGGEGERMYRTGDLVAWTASGELEYLGRTDFQVKLRG</sequence>
<dbReference type="InterPro" id="IPR045851">
    <property type="entry name" value="AMP-bd_C_sf"/>
</dbReference>
<reference evidence="9 10" key="1">
    <citation type="submission" date="2018-05" db="EMBL/GenBank/DDBJ databases">
        <title>Genomic Encyclopedia of Type Strains, Phase IV (KMG-IV): sequencing the most valuable type-strain genomes for metagenomic binning, comparative biology and taxonomic classification.</title>
        <authorList>
            <person name="Goeker M."/>
        </authorList>
    </citation>
    <scope>NUCLEOTIDE SEQUENCE [LARGE SCALE GENOMIC DNA]</scope>
    <source>
        <strain evidence="9 10">DSM 44704</strain>
    </source>
</reference>
<dbReference type="FunFam" id="3.40.50.980:FF:000002">
    <property type="entry name" value="Enterobactin synthetase component F"/>
    <property type="match status" value="4"/>
</dbReference>
<dbReference type="FunFam" id="1.10.1200.10:FF:000016">
    <property type="entry name" value="Non-ribosomal peptide synthase"/>
    <property type="match status" value="3"/>
</dbReference>
<dbReference type="SUPFAM" id="SSF47336">
    <property type="entry name" value="ACP-like"/>
    <property type="match status" value="6"/>
</dbReference>
<dbReference type="SUPFAM" id="SSF56801">
    <property type="entry name" value="Acetyl-CoA synthetase-like"/>
    <property type="match status" value="7"/>
</dbReference>
<feature type="domain" description="Carrier" evidence="8">
    <location>
        <begin position="6361"/>
        <end position="6435"/>
    </location>
</feature>
<evidence type="ECO:0000313" key="9">
    <source>
        <dbReference type="EMBL" id="PXX68428.1"/>
    </source>
</evidence>
<keyword evidence="7" id="KW-0045">Antibiotic biosynthesis</keyword>
<keyword evidence="4" id="KW-0597">Phosphoprotein</keyword>
<evidence type="ECO:0000256" key="1">
    <source>
        <dbReference type="ARBA" id="ARBA00001957"/>
    </source>
</evidence>
<accession>A0A318K512</accession>
<dbReference type="Pfam" id="PF00550">
    <property type="entry name" value="PP-binding"/>
    <property type="match status" value="6"/>
</dbReference>
<gene>
    <name evidence="9" type="ORF">DFR70_102108</name>
</gene>
<dbReference type="InterPro" id="IPR010060">
    <property type="entry name" value="NRPS_synth"/>
</dbReference>
<dbReference type="Gene3D" id="2.30.38.10">
    <property type="entry name" value="Luciferase, Domain 3"/>
    <property type="match status" value="6"/>
</dbReference>
<feature type="domain" description="Carrier" evidence="8">
    <location>
        <begin position="2067"/>
        <end position="2142"/>
    </location>
</feature>
<dbReference type="CDD" id="cd19540">
    <property type="entry name" value="LCL_NRPS-like"/>
    <property type="match status" value="5"/>
</dbReference>
<dbReference type="SMART" id="SM00823">
    <property type="entry name" value="PKS_PP"/>
    <property type="match status" value="6"/>
</dbReference>
<dbReference type="FunFam" id="3.40.50.12780:FF:000012">
    <property type="entry name" value="Non-ribosomal peptide synthetase"/>
    <property type="match status" value="6"/>
</dbReference>
<dbReference type="Gene3D" id="3.40.50.12780">
    <property type="entry name" value="N-terminal domain of ligase-like"/>
    <property type="match status" value="1"/>
</dbReference>
<evidence type="ECO:0000256" key="5">
    <source>
        <dbReference type="ARBA" id="ARBA00022598"/>
    </source>
</evidence>
<dbReference type="InterPro" id="IPR000873">
    <property type="entry name" value="AMP-dep_synth/lig_dom"/>
</dbReference>
<dbReference type="InterPro" id="IPR010071">
    <property type="entry name" value="AA_adenyl_dom"/>
</dbReference>
<dbReference type="PROSITE" id="PS50075">
    <property type="entry name" value="CARRIER"/>
    <property type="match status" value="6"/>
</dbReference>
<dbReference type="OrthoDB" id="2472181at2"/>
<dbReference type="FunFam" id="2.30.38.10:FF:000001">
    <property type="entry name" value="Non-ribosomal peptide synthetase PvdI"/>
    <property type="match status" value="2"/>
</dbReference>
<dbReference type="GO" id="GO:0072330">
    <property type="term" value="P:monocarboxylic acid biosynthetic process"/>
    <property type="evidence" value="ECO:0007669"/>
    <property type="project" value="UniProtKB-ARBA"/>
</dbReference>
<organism evidence="9 10">
    <name type="scientific">Nocardia tenerifensis</name>
    <dbReference type="NCBI Taxonomy" id="228006"/>
    <lineage>
        <taxon>Bacteria</taxon>
        <taxon>Bacillati</taxon>
        <taxon>Actinomycetota</taxon>
        <taxon>Actinomycetes</taxon>
        <taxon>Mycobacteriales</taxon>
        <taxon>Nocardiaceae</taxon>
        <taxon>Nocardia</taxon>
    </lineage>
</organism>
<dbReference type="FunFam" id="3.30.559.30:FF:000001">
    <property type="entry name" value="Non-ribosomal peptide synthetase"/>
    <property type="match status" value="1"/>
</dbReference>
<comment type="similarity">
    <text evidence="2">Belongs to the ATP-dependent AMP-binding enzyme family.</text>
</comment>
<keyword evidence="3" id="KW-0596">Phosphopantetheine</keyword>